<reference evidence="3 4" key="1">
    <citation type="submission" date="2020-10" db="EMBL/GenBank/DDBJ databases">
        <title>ChiBAC.</title>
        <authorList>
            <person name="Zenner C."/>
            <person name="Hitch T.C.A."/>
            <person name="Clavel T."/>
        </authorList>
    </citation>
    <scope>NUCLEOTIDE SEQUENCE [LARGE SCALE GENOMIC DNA]</scope>
    <source>
        <strain evidence="3 4">DSM 107455</strain>
    </source>
</reference>
<gene>
    <name evidence="3" type="ORF">INF26_03305</name>
</gene>
<proteinExistence type="predicted"/>
<keyword evidence="4" id="KW-1185">Reference proteome</keyword>
<organism evidence="3 4">
    <name type="scientific">Thermophilibacter gallinarum</name>
    <dbReference type="NCBI Taxonomy" id="2779357"/>
    <lineage>
        <taxon>Bacteria</taxon>
        <taxon>Bacillati</taxon>
        <taxon>Actinomycetota</taxon>
        <taxon>Coriobacteriia</taxon>
        <taxon>Coriobacteriales</taxon>
        <taxon>Atopobiaceae</taxon>
        <taxon>Thermophilibacter</taxon>
    </lineage>
</organism>
<evidence type="ECO:0000313" key="3">
    <source>
        <dbReference type="EMBL" id="MBE5023880.1"/>
    </source>
</evidence>
<feature type="compositionally biased region" description="Gly residues" evidence="1">
    <location>
        <begin position="579"/>
        <end position="591"/>
    </location>
</feature>
<dbReference type="EMBL" id="JADCJZ010000001">
    <property type="protein sequence ID" value="MBE5023880.1"/>
    <property type="molecule type" value="Genomic_DNA"/>
</dbReference>
<evidence type="ECO:0000256" key="1">
    <source>
        <dbReference type="SAM" id="MobiDB-lite"/>
    </source>
</evidence>
<dbReference type="SUPFAM" id="SSF56317">
    <property type="entry name" value="Carbon-nitrogen hydrolase"/>
    <property type="match status" value="1"/>
</dbReference>
<comment type="caution">
    <text evidence="3">The sequence shown here is derived from an EMBL/GenBank/DDBJ whole genome shotgun (WGS) entry which is preliminary data.</text>
</comment>
<dbReference type="Proteomes" id="UP001194273">
    <property type="component" value="Unassembled WGS sequence"/>
</dbReference>
<dbReference type="RefSeq" id="WP_193529288.1">
    <property type="nucleotide sequence ID" value="NZ_JADCJZ010000001.1"/>
</dbReference>
<dbReference type="Gene3D" id="3.40.50.620">
    <property type="entry name" value="HUPs"/>
    <property type="match status" value="1"/>
</dbReference>
<sequence>MRIGIAQLSTRAGDFEATARSMADYSRRAAEQGVDLLVYPAATLCGLTPVLGAEREGLLLDLIECLSGLMDELACPCLVPVLVDLDGEPLPDALLIDGGEVRPVRLAARLESLASGSPAGEEATSDALPEIPFRGARLGVAFTYDDLDVYDDYAYDVDVIVFLSPYGFAVDDPSSALGSSLAEGRFPADARATGAWVVGVGSLGCYDTQLCCGSSFVLAPWGELAASAPSLEEALLVCDVDPSAEGPLSNPVTPEVYDPSLLTWGALGMGLSSLVGELGSPSACVALDGSLPSLLAAVLAVDALGPTNVRAVVARGGPADAGRAGDVVRALRLPDENVTIADVASAPDADSASDLLQLRLAAVARESGAVALGSLDKTGRALEPATLSAAALQPFADLYRSDLLALARMRNAISPVLPVEALAEVRVPDVVAGEGDLGSPESRIEFVDLVLSSYVEWELSLSDIVAERGHADVVRAVVGRLRDLETDRPARVLAPTVSSRTLDEARGPVSLAWRDRPRPDAERLAARLEEFSADAPGATEAPEPASEREGAHEGDILDLLGYLRDFSAGGGFSSLDAGAGKGASGRHGGQGQPPAADPWDGPFSEN</sequence>
<dbReference type="Gene3D" id="3.60.110.10">
    <property type="entry name" value="Carbon-nitrogen hydrolase"/>
    <property type="match status" value="1"/>
</dbReference>
<accession>A0ABR9QS28</accession>
<evidence type="ECO:0000259" key="2">
    <source>
        <dbReference type="PROSITE" id="PS50263"/>
    </source>
</evidence>
<feature type="domain" description="CN hydrolase" evidence="2">
    <location>
        <begin position="1"/>
        <end position="242"/>
    </location>
</feature>
<name>A0ABR9QS28_9ACTN</name>
<protein>
    <recommendedName>
        <fullName evidence="2">CN hydrolase domain-containing protein</fullName>
    </recommendedName>
</protein>
<dbReference type="InterPro" id="IPR014729">
    <property type="entry name" value="Rossmann-like_a/b/a_fold"/>
</dbReference>
<dbReference type="PROSITE" id="PS50263">
    <property type="entry name" value="CN_HYDROLASE"/>
    <property type="match status" value="1"/>
</dbReference>
<feature type="region of interest" description="Disordered" evidence="1">
    <location>
        <begin position="530"/>
        <end position="550"/>
    </location>
</feature>
<dbReference type="InterPro" id="IPR003010">
    <property type="entry name" value="C-N_Hydrolase"/>
</dbReference>
<feature type="region of interest" description="Disordered" evidence="1">
    <location>
        <begin position="573"/>
        <end position="606"/>
    </location>
</feature>
<dbReference type="InterPro" id="IPR036526">
    <property type="entry name" value="C-N_Hydrolase_sf"/>
</dbReference>
<evidence type="ECO:0000313" key="4">
    <source>
        <dbReference type="Proteomes" id="UP001194273"/>
    </source>
</evidence>